<gene>
    <name evidence="4" type="ORF">GCU54_08050</name>
</gene>
<dbReference type="Gene3D" id="3.40.50.1820">
    <property type="entry name" value="alpha/beta hydrolase"/>
    <property type="match status" value="1"/>
</dbReference>
<dbReference type="InterPro" id="IPR025110">
    <property type="entry name" value="AMP-bd_C"/>
</dbReference>
<dbReference type="PROSITE" id="PS50075">
    <property type="entry name" value="CARRIER"/>
    <property type="match status" value="1"/>
</dbReference>
<dbReference type="InterPro" id="IPR036736">
    <property type="entry name" value="ACP-like_sf"/>
</dbReference>
<keyword evidence="4" id="KW-0378">Hydrolase</keyword>
<organism evidence="4 5">
    <name type="scientific">Geodermatophilus normandii</name>
    <dbReference type="NCBI Taxonomy" id="1137989"/>
    <lineage>
        <taxon>Bacteria</taxon>
        <taxon>Bacillati</taxon>
        <taxon>Actinomycetota</taxon>
        <taxon>Actinomycetes</taxon>
        <taxon>Geodermatophilales</taxon>
        <taxon>Geodermatophilaceae</taxon>
        <taxon>Geodermatophilus</taxon>
    </lineage>
</organism>
<protein>
    <submittedName>
        <fullName evidence="4">Alpha/beta fold hydrolase</fullName>
    </submittedName>
</protein>
<dbReference type="InterPro" id="IPR001031">
    <property type="entry name" value="Thioesterase"/>
</dbReference>
<dbReference type="InterPro" id="IPR000873">
    <property type="entry name" value="AMP-dep_synth/lig_dom"/>
</dbReference>
<dbReference type="SMART" id="SM00824">
    <property type="entry name" value="PKS_TE"/>
    <property type="match status" value="1"/>
</dbReference>
<dbReference type="AlphaFoldDB" id="A0A6P0GFD8"/>
<dbReference type="SUPFAM" id="SSF53474">
    <property type="entry name" value="alpha/beta-Hydrolases"/>
    <property type="match status" value="1"/>
</dbReference>
<feature type="domain" description="Carrier" evidence="3">
    <location>
        <begin position="516"/>
        <end position="591"/>
    </location>
</feature>
<dbReference type="InterPro" id="IPR020845">
    <property type="entry name" value="AMP-binding_CS"/>
</dbReference>
<dbReference type="InterPro" id="IPR045851">
    <property type="entry name" value="AMP-bd_C_sf"/>
</dbReference>
<evidence type="ECO:0000313" key="5">
    <source>
        <dbReference type="Proteomes" id="UP000471126"/>
    </source>
</evidence>
<dbReference type="Pfam" id="PF00550">
    <property type="entry name" value="PP-binding"/>
    <property type="match status" value="1"/>
</dbReference>
<reference evidence="4 5" key="1">
    <citation type="submission" date="2019-12" db="EMBL/GenBank/DDBJ databases">
        <title>WGS of CPCC 203550 I12A-02606.</title>
        <authorList>
            <person name="Jiang Z."/>
        </authorList>
    </citation>
    <scope>NUCLEOTIDE SEQUENCE [LARGE SCALE GENOMIC DNA]</scope>
    <source>
        <strain evidence="4 5">I12A-02606</strain>
    </source>
</reference>
<dbReference type="InterPro" id="IPR009081">
    <property type="entry name" value="PP-bd_ACP"/>
</dbReference>
<dbReference type="Proteomes" id="UP000471126">
    <property type="component" value="Unassembled WGS sequence"/>
</dbReference>
<dbReference type="RefSeq" id="WP_163476124.1">
    <property type="nucleotide sequence ID" value="NZ_JAAGWE010000012.1"/>
</dbReference>
<dbReference type="Gene3D" id="3.30.300.30">
    <property type="match status" value="1"/>
</dbReference>
<name>A0A6P0GFD8_9ACTN</name>
<dbReference type="PANTHER" id="PTHR45527:SF1">
    <property type="entry name" value="FATTY ACID SYNTHASE"/>
    <property type="match status" value="1"/>
</dbReference>
<dbReference type="GO" id="GO:0044550">
    <property type="term" value="P:secondary metabolite biosynthetic process"/>
    <property type="evidence" value="ECO:0007669"/>
    <property type="project" value="TreeGrafter"/>
</dbReference>
<dbReference type="Gene3D" id="1.10.1200.10">
    <property type="entry name" value="ACP-like"/>
    <property type="match status" value="1"/>
</dbReference>
<dbReference type="PANTHER" id="PTHR45527">
    <property type="entry name" value="NONRIBOSOMAL PEPTIDE SYNTHETASE"/>
    <property type="match status" value="1"/>
</dbReference>
<dbReference type="GO" id="GO:0005737">
    <property type="term" value="C:cytoplasm"/>
    <property type="evidence" value="ECO:0007669"/>
    <property type="project" value="TreeGrafter"/>
</dbReference>
<evidence type="ECO:0000313" key="4">
    <source>
        <dbReference type="EMBL" id="NEM05974.1"/>
    </source>
</evidence>
<evidence type="ECO:0000259" key="3">
    <source>
        <dbReference type="PROSITE" id="PS50075"/>
    </source>
</evidence>
<dbReference type="GO" id="GO:0016787">
    <property type="term" value="F:hydrolase activity"/>
    <property type="evidence" value="ECO:0007669"/>
    <property type="project" value="UniProtKB-KW"/>
</dbReference>
<evidence type="ECO:0000256" key="2">
    <source>
        <dbReference type="SAM" id="MobiDB-lite"/>
    </source>
</evidence>
<dbReference type="SUPFAM" id="SSF47336">
    <property type="entry name" value="ACP-like"/>
    <property type="match status" value="1"/>
</dbReference>
<dbReference type="Pfam" id="PF13193">
    <property type="entry name" value="AMP-binding_C"/>
    <property type="match status" value="1"/>
</dbReference>
<proteinExistence type="predicted"/>
<comment type="caution">
    <text evidence="4">The sequence shown here is derived from an EMBL/GenBank/DDBJ whole genome shotgun (WGS) entry which is preliminary data.</text>
</comment>
<feature type="compositionally biased region" description="Pro residues" evidence="2">
    <location>
        <begin position="506"/>
        <end position="519"/>
    </location>
</feature>
<dbReference type="Pfam" id="PF00975">
    <property type="entry name" value="Thioesterase"/>
    <property type="match status" value="1"/>
</dbReference>
<dbReference type="GO" id="GO:0031177">
    <property type="term" value="F:phosphopantetheine binding"/>
    <property type="evidence" value="ECO:0007669"/>
    <property type="project" value="TreeGrafter"/>
</dbReference>
<dbReference type="EMBL" id="JAAGWE010000012">
    <property type="protein sequence ID" value="NEM05974.1"/>
    <property type="molecule type" value="Genomic_DNA"/>
</dbReference>
<dbReference type="PROSITE" id="PS00455">
    <property type="entry name" value="AMP_BINDING"/>
    <property type="match status" value="1"/>
</dbReference>
<dbReference type="SUPFAM" id="SSF56801">
    <property type="entry name" value="Acetyl-CoA synthetase-like"/>
    <property type="match status" value="1"/>
</dbReference>
<dbReference type="GO" id="GO:0043041">
    <property type="term" value="P:amino acid activation for nonribosomal peptide biosynthetic process"/>
    <property type="evidence" value="ECO:0007669"/>
    <property type="project" value="TreeGrafter"/>
</dbReference>
<evidence type="ECO:0000256" key="1">
    <source>
        <dbReference type="ARBA" id="ARBA00001957"/>
    </source>
</evidence>
<dbReference type="Pfam" id="PF00501">
    <property type="entry name" value="AMP-binding"/>
    <property type="match status" value="1"/>
</dbReference>
<dbReference type="InterPro" id="IPR042099">
    <property type="entry name" value="ANL_N_sf"/>
</dbReference>
<sequence>MAELLPGLPELELPGPHRGLVDRLEEVAAVLGDAVAVESGDVALTYRDLVASVCRVADELAGLGSAGPVGVLAEQGADSVVAMLGVIAAGRPCVVLDVRQPEARLVQVASRAGLRLVLADDERRDAGVLSGVCPVRPLRPGTPGAGPAPRPAVTLDDPATVVFTSGSTGEPKGVVLRHATMLSTALIGRVRFGIGPGDRVSLILPQAFAAGQELVVMALLNGATLCVQDPRSMGRRELVDWLLDSRVTTLHATPSLLRAVVGALGPDEVLPGVRLVTTCGEKVFGSDAAAALQHVHGRFVNWLGSSETGMLATYEVLPGQAVPDGPLPAGLPVPTREVAVVGEDGAEVPAGTVGTMVVTSAHLPGGYWQEPAALADRFTPLPDGRTLYRSGDRAQIDADGTLVLRGRVDDAAKIRGYLVEPADVETAMRVLPDVLDVVVRAVPDETGEQRLVAWVVPVPFRRTPSPAALRTGTGRSLPDYMVPRDVVLVTELPRNERGKVDVHALPAPPPRPEPTPPGTPTERQLERIWAEILRLDRVGRDESFTALGGDSLSVEEMLERVDGGLGRRLTTGNLAENPSLQQFAALVDRAAVQGRLPRSRGLVRLRPPGCRAPVFCFAGAGGAAAFFESFAAGLGPDRGVSAIQARGFEERGLPDWTVGQAARRALRIVEQAAPEGPLALVGHSLGGLVALRVAQLLGERGRTVSLLTLLDTFLPPAAKPDDAPRTMGPAGGPVDRRELWGTRLRILGAGLLRYEPAVRTEVFHQQGARVARFHRPAPWAGPALVFLSDENTDDPAWWSALLPGDLDVRRVGTDHLGLLRVPHVTEVAAAVRVELDAREGH</sequence>
<accession>A0A6P0GFD8</accession>
<feature type="region of interest" description="Disordered" evidence="2">
    <location>
        <begin position="501"/>
        <end position="522"/>
    </location>
</feature>
<dbReference type="InterPro" id="IPR029058">
    <property type="entry name" value="AB_hydrolase_fold"/>
</dbReference>
<dbReference type="Gene3D" id="3.40.50.12780">
    <property type="entry name" value="N-terminal domain of ligase-like"/>
    <property type="match status" value="1"/>
</dbReference>
<dbReference type="InterPro" id="IPR020802">
    <property type="entry name" value="TesA-like"/>
</dbReference>
<comment type="cofactor">
    <cofactor evidence="1">
        <name>pantetheine 4'-phosphate</name>
        <dbReference type="ChEBI" id="CHEBI:47942"/>
    </cofactor>
</comment>